<evidence type="ECO:0000256" key="1">
    <source>
        <dbReference type="ARBA" id="ARBA00022481"/>
    </source>
</evidence>
<evidence type="ECO:0000256" key="2">
    <source>
        <dbReference type="SAM" id="Phobius"/>
    </source>
</evidence>
<dbReference type="RefSeq" id="WP_147003195.1">
    <property type="nucleotide sequence ID" value="NZ_AP019841.1"/>
</dbReference>
<dbReference type="AlphaFoldDB" id="A0A510KRJ8"/>
<proteinExistence type="predicted"/>
<keyword evidence="2" id="KW-0472">Membrane</keyword>
<evidence type="ECO:0000313" key="4">
    <source>
        <dbReference type="Proteomes" id="UP000321944"/>
    </source>
</evidence>
<dbReference type="InterPro" id="IPR012902">
    <property type="entry name" value="N_methyl_site"/>
</dbReference>
<gene>
    <name evidence="3" type="ORF">JMUB3936_0652</name>
</gene>
<dbReference type="OrthoDB" id="80589at2"/>
<dbReference type="NCBIfam" id="TIGR02532">
    <property type="entry name" value="IV_pilin_GFxxxE"/>
    <property type="match status" value="1"/>
</dbReference>
<dbReference type="PRINTS" id="PR00813">
    <property type="entry name" value="BCTERIALGSPG"/>
</dbReference>
<dbReference type="GO" id="GO:0015627">
    <property type="term" value="C:type II protein secretion system complex"/>
    <property type="evidence" value="ECO:0007669"/>
    <property type="project" value="InterPro"/>
</dbReference>
<dbReference type="SUPFAM" id="SSF54523">
    <property type="entry name" value="Pili subunits"/>
    <property type="match status" value="1"/>
</dbReference>
<dbReference type="InterPro" id="IPR000983">
    <property type="entry name" value="Bac_GSPG_pilin"/>
</dbReference>
<organism evidence="3 4">
    <name type="scientific">Leptotrichia wadei</name>
    <dbReference type="NCBI Taxonomy" id="157687"/>
    <lineage>
        <taxon>Bacteria</taxon>
        <taxon>Fusobacteriati</taxon>
        <taxon>Fusobacteriota</taxon>
        <taxon>Fusobacteriia</taxon>
        <taxon>Fusobacteriales</taxon>
        <taxon>Leptotrichiaceae</taxon>
        <taxon>Leptotrichia</taxon>
    </lineage>
</organism>
<dbReference type="Pfam" id="PF07963">
    <property type="entry name" value="N_methyl"/>
    <property type="match status" value="1"/>
</dbReference>
<dbReference type="GO" id="GO:0015628">
    <property type="term" value="P:protein secretion by the type II secretion system"/>
    <property type="evidence" value="ECO:0007669"/>
    <property type="project" value="InterPro"/>
</dbReference>
<keyword evidence="2" id="KW-0812">Transmembrane</keyword>
<dbReference type="Proteomes" id="UP000321944">
    <property type="component" value="Chromosome"/>
</dbReference>
<keyword evidence="1" id="KW-0488">Methylation</keyword>
<dbReference type="EMBL" id="AP019841">
    <property type="protein sequence ID" value="BBM54368.1"/>
    <property type="molecule type" value="Genomic_DNA"/>
</dbReference>
<name>A0A510KRJ8_9FUSO</name>
<evidence type="ECO:0008006" key="5">
    <source>
        <dbReference type="Google" id="ProtNLM"/>
    </source>
</evidence>
<dbReference type="InterPro" id="IPR045584">
    <property type="entry name" value="Pilin-like"/>
</dbReference>
<reference evidence="3 4" key="1">
    <citation type="submission" date="2019-07" db="EMBL/GenBank/DDBJ databases">
        <title>Complete Genome Sequence of Leptotrichia wadei Strain JMUB3936.</title>
        <authorList>
            <person name="Watanabe S."/>
            <person name="Cui L."/>
        </authorList>
    </citation>
    <scope>NUCLEOTIDE SEQUENCE [LARGE SCALE GENOMIC DNA]</scope>
    <source>
        <strain evidence="3 4">JMUB3936</strain>
    </source>
</reference>
<protein>
    <recommendedName>
        <fullName evidence="5">Prepilin-type cleavage/methylation protein</fullName>
    </recommendedName>
</protein>
<evidence type="ECO:0000313" key="3">
    <source>
        <dbReference type="EMBL" id="BBM54368.1"/>
    </source>
</evidence>
<accession>A0A510KRJ8</accession>
<sequence>MSEVIKKEKSKIEKMKRREASRKLKEREKGFTLVEVILVVAIITIISAIAVPQVGKYLNKANRSKVIGAVAELNNTTTSWSIDHGGDSPKNLQDILTEHGNLNKLGIGLDSNGKFKIGNIEGNVVYQDGEVFAKVAAGSKAFAGEEIRK</sequence>
<feature type="transmembrane region" description="Helical" evidence="2">
    <location>
        <begin position="31"/>
        <end position="51"/>
    </location>
</feature>
<dbReference type="Gene3D" id="3.30.700.10">
    <property type="entry name" value="Glycoprotein, Type 4 Pilin"/>
    <property type="match status" value="1"/>
</dbReference>
<dbReference type="PROSITE" id="PS00409">
    <property type="entry name" value="PROKAR_NTER_METHYL"/>
    <property type="match status" value="1"/>
</dbReference>
<keyword evidence="2" id="KW-1133">Transmembrane helix</keyword>